<feature type="signal peptide" evidence="1">
    <location>
        <begin position="1"/>
        <end position="22"/>
    </location>
</feature>
<evidence type="ECO:0008006" key="4">
    <source>
        <dbReference type="Google" id="ProtNLM"/>
    </source>
</evidence>
<protein>
    <recommendedName>
        <fullName evidence="4">Lipoprotein</fullName>
    </recommendedName>
</protein>
<dbReference type="STRING" id="1125411.W908_02945"/>
<evidence type="ECO:0000313" key="2">
    <source>
        <dbReference type="EMBL" id="ALE02638.1"/>
    </source>
</evidence>
<keyword evidence="3" id="KW-1185">Reference proteome</keyword>
<sequence>MNNYLLKSLSLLLFFYSFCSYGSNLSDDATARGINTTCSSYLSQIEKSYNLNGLNITFAHPDIPSELPSLHVSSQKYNNGTSSFNATLIPDGEYCYLSTILVTSINNQSCSEIAQLKAENENLELSNYANGGFIILTPDDKSYQTILTSAGENSCTMTESRMMWPGK</sequence>
<gene>
    <name evidence="2" type="ORF">W908_02945</name>
</gene>
<evidence type="ECO:0000313" key="3">
    <source>
        <dbReference type="Proteomes" id="UP000068905"/>
    </source>
</evidence>
<dbReference type="AlphaFoldDB" id="A0A0M4L6R1"/>
<reference evidence="2 3" key="1">
    <citation type="journal article" date="2015" name="Genome Announc.">
        <title>Genome Sequence of 'Candidatus Thioglobus singularis' Strain PS1, a Mixotroph from the SUP05 Clade of Marine Gammaproteobacteria.</title>
        <authorList>
            <person name="Marshall K.T."/>
            <person name="Morris R.M."/>
        </authorList>
    </citation>
    <scope>NUCLEOTIDE SEQUENCE [LARGE SCALE GENOMIC DNA]</scope>
    <source>
        <strain evidence="2 3">PS1</strain>
    </source>
</reference>
<dbReference type="RefSeq" id="WP_053819859.1">
    <property type="nucleotide sequence ID" value="NZ_CP006911.1"/>
</dbReference>
<organism evidence="2 3">
    <name type="scientific">Candidatus Pseudothioglobus singularis PS1</name>
    <dbReference type="NCBI Taxonomy" id="1125411"/>
    <lineage>
        <taxon>Bacteria</taxon>
        <taxon>Pseudomonadati</taxon>
        <taxon>Pseudomonadota</taxon>
        <taxon>Gammaproteobacteria</taxon>
        <taxon>Candidatus Pseudothioglobaceae</taxon>
        <taxon>Candidatus Pseudothioglobus</taxon>
    </lineage>
</organism>
<dbReference type="KEGG" id="tsn:W908_02945"/>
<dbReference type="Proteomes" id="UP000068905">
    <property type="component" value="Chromosome"/>
</dbReference>
<proteinExistence type="predicted"/>
<evidence type="ECO:0000256" key="1">
    <source>
        <dbReference type="SAM" id="SignalP"/>
    </source>
</evidence>
<dbReference type="OrthoDB" id="9807549at2"/>
<keyword evidence="1" id="KW-0732">Signal</keyword>
<feature type="chain" id="PRO_5005797384" description="Lipoprotein" evidence="1">
    <location>
        <begin position="23"/>
        <end position="167"/>
    </location>
</feature>
<dbReference type="EMBL" id="CP006911">
    <property type="protein sequence ID" value="ALE02638.1"/>
    <property type="molecule type" value="Genomic_DNA"/>
</dbReference>
<name>A0A0M4L6R1_9GAMM</name>
<accession>A0A0M4L6R1</accession>